<reference evidence="3 4" key="1">
    <citation type="submission" date="2024-03" db="EMBL/GenBank/DDBJ databases">
        <title>Draft genome sequence of Pseudonocardia carboxydivorans JCM 14827.</title>
        <authorList>
            <person name="Duangmal K."/>
        </authorList>
    </citation>
    <scope>NUCLEOTIDE SEQUENCE [LARGE SCALE GENOMIC DNA]</scope>
    <source>
        <strain evidence="3 4">JCM 14827</strain>
    </source>
</reference>
<feature type="transmembrane region" description="Helical" evidence="2">
    <location>
        <begin position="16"/>
        <end position="42"/>
    </location>
</feature>
<dbReference type="RefSeq" id="WP_346107829.1">
    <property type="nucleotide sequence ID" value="NZ_BAAAOD010000078.1"/>
</dbReference>
<comment type="caution">
    <text evidence="3">The sequence shown here is derived from an EMBL/GenBank/DDBJ whole genome shotgun (WGS) entry which is preliminary data.</text>
</comment>
<dbReference type="EMBL" id="JBBPIX010000022">
    <property type="protein sequence ID" value="MEK6467183.1"/>
    <property type="molecule type" value="Genomic_DNA"/>
</dbReference>
<keyword evidence="2" id="KW-1133">Transmembrane helix</keyword>
<proteinExistence type="predicted"/>
<accession>A0ABU9AL56</accession>
<organism evidence="3 4">
    <name type="scientific">Pseudonocardia alni subsp. carboxydivorans</name>
    <dbReference type="NCBI Taxonomy" id="415010"/>
    <lineage>
        <taxon>Bacteria</taxon>
        <taxon>Bacillati</taxon>
        <taxon>Actinomycetota</taxon>
        <taxon>Actinomycetes</taxon>
        <taxon>Pseudonocardiales</taxon>
        <taxon>Pseudonocardiaceae</taxon>
        <taxon>Pseudonocardia</taxon>
    </lineage>
</organism>
<keyword evidence="2" id="KW-0812">Transmembrane</keyword>
<sequence length="279" mass="28237">MRTDLPPREQTGRGRAVLILGAVAVLVLALLIGLVVSLTGLFTGPDSAATGATPSSSGPAVPGAPGQSPAGTGPEAEAALARAPMLELPAQAVLPHALSSRSAGAALALPQPRQVSGVLVPTGFDDTTEGAIAQAIELTRIGAAGMDPQVWAQAYASLAEPGAAPPAQTPAARDMVGFRRSASMPRTGPREGMTITWAPTSAMVKGSTDDGTYTVVCVLGELVTDYKGRVASGGWGNCLPMRRVGDQWRVASGPAARVAPAAWPGSDEAVAAGYRDITR</sequence>
<keyword evidence="2" id="KW-0472">Membrane</keyword>
<evidence type="ECO:0000256" key="2">
    <source>
        <dbReference type="SAM" id="Phobius"/>
    </source>
</evidence>
<evidence type="ECO:0000256" key="1">
    <source>
        <dbReference type="SAM" id="MobiDB-lite"/>
    </source>
</evidence>
<evidence type="ECO:0000313" key="3">
    <source>
        <dbReference type="EMBL" id="MEK6467183.1"/>
    </source>
</evidence>
<dbReference type="Proteomes" id="UP001367513">
    <property type="component" value="Unassembled WGS sequence"/>
</dbReference>
<feature type="compositionally biased region" description="Low complexity" evidence="1">
    <location>
        <begin position="48"/>
        <end position="71"/>
    </location>
</feature>
<feature type="region of interest" description="Disordered" evidence="1">
    <location>
        <begin position="48"/>
        <end position="78"/>
    </location>
</feature>
<protein>
    <submittedName>
        <fullName evidence="3">Uncharacterized protein</fullName>
    </submittedName>
</protein>
<gene>
    <name evidence="3" type="ORF">WG925_25900</name>
</gene>
<evidence type="ECO:0000313" key="4">
    <source>
        <dbReference type="Proteomes" id="UP001367513"/>
    </source>
</evidence>
<name>A0ABU9AL56_PSEA5</name>
<keyword evidence="4" id="KW-1185">Reference proteome</keyword>